<evidence type="ECO:0000313" key="2">
    <source>
        <dbReference type="Proteomes" id="UP001163321"/>
    </source>
</evidence>
<keyword evidence="2" id="KW-1185">Reference proteome</keyword>
<protein>
    <submittedName>
        <fullName evidence="1">Uncharacterized protein</fullName>
    </submittedName>
</protein>
<comment type="caution">
    <text evidence="1">The sequence shown here is derived from an EMBL/GenBank/DDBJ whole genome shotgun (WGS) entry which is preliminary data.</text>
</comment>
<accession>A0ACC0W2C4</accession>
<name>A0ACC0W2C4_9STRA</name>
<gene>
    <name evidence="1" type="ORF">PsorP6_006494</name>
</gene>
<dbReference type="Proteomes" id="UP001163321">
    <property type="component" value="Chromosome 4"/>
</dbReference>
<dbReference type="EMBL" id="CM047583">
    <property type="protein sequence ID" value="KAI9912476.1"/>
    <property type="molecule type" value="Genomic_DNA"/>
</dbReference>
<proteinExistence type="predicted"/>
<organism evidence="1 2">
    <name type="scientific">Peronosclerospora sorghi</name>
    <dbReference type="NCBI Taxonomy" id="230839"/>
    <lineage>
        <taxon>Eukaryota</taxon>
        <taxon>Sar</taxon>
        <taxon>Stramenopiles</taxon>
        <taxon>Oomycota</taxon>
        <taxon>Peronosporomycetes</taxon>
        <taxon>Peronosporales</taxon>
        <taxon>Peronosporaceae</taxon>
        <taxon>Peronosclerospora</taxon>
    </lineage>
</organism>
<evidence type="ECO:0000313" key="1">
    <source>
        <dbReference type="EMBL" id="KAI9912476.1"/>
    </source>
</evidence>
<sequence>MVPHRLMLRCCHQRRSKDQATELTVLANRTYCWQSLGLITAYDRVHLICYIDSLLLHPSGHILGIEQGSIGEARTCGAFCTMLRFSE</sequence>
<reference evidence="1 2" key="1">
    <citation type="journal article" date="2022" name="bioRxiv">
        <title>The genome of the oomycete Peronosclerospora sorghi, a cosmopolitan pathogen of maize and sorghum, is inflated with dispersed pseudogenes.</title>
        <authorList>
            <person name="Fletcher K."/>
            <person name="Martin F."/>
            <person name="Isakeit T."/>
            <person name="Cavanaugh K."/>
            <person name="Magill C."/>
            <person name="Michelmore R."/>
        </authorList>
    </citation>
    <scope>NUCLEOTIDE SEQUENCE [LARGE SCALE GENOMIC DNA]</scope>
    <source>
        <strain evidence="1">P6</strain>
    </source>
</reference>